<comment type="caution">
    <text evidence="1">The sequence shown here is derived from an EMBL/GenBank/DDBJ whole genome shotgun (WGS) entry which is preliminary data.</text>
</comment>
<reference evidence="1" key="1">
    <citation type="submission" date="2023-04" db="EMBL/GenBank/DDBJ databases">
        <title>A chromosome-level genome assembly of the parasitoid wasp Eretmocerus hayati.</title>
        <authorList>
            <person name="Zhong Y."/>
            <person name="Liu S."/>
            <person name="Liu Y."/>
        </authorList>
    </citation>
    <scope>NUCLEOTIDE SEQUENCE</scope>
    <source>
        <strain evidence="1">ZJU_SS_LIU_2023</strain>
    </source>
</reference>
<protein>
    <submittedName>
        <fullName evidence="1">Uncharacterized protein</fullName>
    </submittedName>
</protein>
<organism evidence="1 2">
    <name type="scientific">Eretmocerus hayati</name>
    <dbReference type="NCBI Taxonomy" id="131215"/>
    <lineage>
        <taxon>Eukaryota</taxon>
        <taxon>Metazoa</taxon>
        <taxon>Ecdysozoa</taxon>
        <taxon>Arthropoda</taxon>
        <taxon>Hexapoda</taxon>
        <taxon>Insecta</taxon>
        <taxon>Pterygota</taxon>
        <taxon>Neoptera</taxon>
        <taxon>Endopterygota</taxon>
        <taxon>Hymenoptera</taxon>
        <taxon>Apocrita</taxon>
        <taxon>Proctotrupomorpha</taxon>
        <taxon>Chalcidoidea</taxon>
        <taxon>Aphelinidae</taxon>
        <taxon>Aphelininae</taxon>
        <taxon>Eretmocerus</taxon>
    </lineage>
</organism>
<accession>A0ACC2N4F1</accession>
<dbReference type="Proteomes" id="UP001239111">
    <property type="component" value="Chromosome 4"/>
</dbReference>
<name>A0ACC2N4F1_9HYME</name>
<evidence type="ECO:0000313" key="1">
    <source>
        <dbReference type="EMBL" id="KAJ8665939.1"/>
    </source>
</evidence>
<sequence length="320" mass="37993">MRIIPNIKCSGMVIMGCMLLGTILWFSWTPTRTEEPPRRARNPSKKRGGQRKSRGARRLAQMRAQLPGGTVRDPQINSERRRRTIQNDATADRTELCIFQKRKVPSWWKQFKYAAAFLSDNLVREGVRPGKFDADVVLPYLRLIHRSPQRESFYSGLRDHMERSRQMERDINRERETNRLRDEINHHITWKFIIHHRPDICRNMVLAHNYGQLYLNTLFIIPDEFQLEREMNCWSMGNCARCGNSAPVFRDCLICFDRAPKRDPKEAYWRALECFVEEYHTDSVYRSKHDKDLHEPWICRPCRGEPPLGTGYPSMNRWAW</sequence>
<proteinExistence type="predicted"/>
<evidence type="ECO:0000313" key="2">
    <source>
        <dbReference type="Proteomes" id="UP001239111"/>
    </source>
</evidence>
<gene>
    <name evidence="1" type="ORF">QAD02_007601</name>
</gene>
<dbReference type="EMBL" id="CM056744">
    <property type="protein sequence ID" value="KAJ8665939.1"/>
    <property type="molecule type" value="Genomic_DNA"/>
</dbReference>
<keyword evidence="2" id="KW-1185">Reference proteome</keyword>